<feature type="region of interest" description="Disordered" evidence="2">
    <location>
        <begin position="126"/>
        <end position="172"/>
    </location>
</feature>
<dbReference type="PANTHER" id="PTHR10627:SF74">
    <property type="entry name" value="OS08G0526500 PROTEIN"/>
    <property type="match status" value="1"/>
</dbReference>
<dbReference type="SUPFAM" id="SSF47769">
    <property type="entry name" value="SAM/Pointed domain"/>
    <property type="match status" value="1"/>
</dbReference>
<dbReference type="InterPro" id="IPR013761">
    <property type="entry name" value="SAM/pointed_sf"/>
</dbReference>
<reference evidence="4" key="1">
    <citation type="submission" date="2023-05" db="EMBL/GenBank/DDBJ databases">
        <title>Genome and transcriptome analyses reveal genes involved in the formation of fine ridges on petal epidermal cells in Hibiscus trionum.</title>
        <authorList>
            <person name="Koshimizu S."/>
            <person name="Masuda S."/>
            <person name="Ishii T."/>
            <person name="Shirasu K."/>
            <person name="Hoshino A."/>
            <person name="Arita M."/>
        </authorList>
    </citation>
    <scope>NUCLEOTIDE SEQUENCE</scope>
    <source>
        <strain evidence="4">Hamamatsu line</strain>
    </source>
</reference>
<comment type="caution">
    <text evidence="4">The sequence shown here is derived from an EMBL/GenBank/DDBJ whole genome shotgun (WGS) entry which is preliminary data.</text>
</comment>
<feature type="region of interest" description="Disordered" evidence="2">
    <location>
        <begin position="1"/>
        <end position="76"/>
    </location>
</feature>
<evidence type="ECO:0000256" key="2">
    <source>
        <dbReference type="SAM" id="MobiDB-lite"/>
    </source>
</evidence>
<evidence type="ECO:0000259" key="3">
    <source>
        <dbReference type="PROSITE" id="PS50105"/>
    </source>
</evidence>
<feature type="domain" description="SAM" evidence="3">
    <location>
        <begin position="281"/>
        <end position="344"/>
    </location>
</feature>
<dbReference type="Gene3D" id="1.10.150.50">
    <property type="entry name" value="Transcription Factor, Ets-1"/>
    <property type="match status" value="1"/>
</dbReference>
<feature type="compositionally biased region" description="Basic and acidic residues" evidence="2">
    <location>
        <begin position="134"/>
        <end position="150"/>
    </location>
</feature>
<keyword evidence="1" id="KW-0677">Repeat</keyword>
<dbReference type="SMART" id="SM00454">
    <property type="entry name" value="SAM"/>
    <property type="match status" value="1"/>
</dbReference>
<keyword evidence="5" id="KW-1185">Reference proteome</keyword>
<dbReference type="Proteomes" id="UP001165190">
    <property type="component" value="Unassembled WGS sequence"/>
</dbReference>
<dbReference type="PANTHER" id="PTHR10627">
    <property type="entry name" value="SCP160"/>
    <property type="match status" value="1"/>
</dbReference>
<name>A0A9W7IQU0_HIBTR</name>
<organism evidence="4 5">
    <name type="scientific">Hibiscus trionum</name>
    <name type="common">Flower of an hour</name>
    <dbReference type="NCBI Taxonomy" id="183268"/>
    <lineage>
        <taxon>Eukaryota</taxon>
        <taxon>Viridiplantae</taxon>
        <taxon>Streptophyta</taxon>
        <taxon>Embryophyta</taxon>
        <taxon>Tracheophyta</taxon>
        <taxon>Spermatophyta</taxon>
        <taxon>Magnoliopsida</taxon>
        <taxon>eudicotyledons</taxon>
        <taxon>Gunneridae</taxon>
        <taxon>Pentapetalae</taxon>
        <taxon>rosids</taxon>
        <taxon>malvids</taxon>
        <taxon>Malvales</taxon>
        <taxon>Malvaceae</taxon>
        <taxon>Malvoideae</taxon>
        <taxon>Hibiscus</taxon>
    </lineage>
</organism>
<evidence type="ECO:0000313" key="5">
    <source>
        <dbReference type="Proteomes" id="UP001165190"/>
    </source>
</evidence>
<sequence>MTEASRGRVTITLGRTGQVVKRAGPGSGGDFSDSHPVSGSKRSVRDRLGGNGDSSLLHGSQLNNKRQRGDGYTTSLNANDLNAVHIGKNDLRFKLMQKNVSRRSQSDGNQKDMDLREKLSRMGQPYETHQMPNSRERIPERRERVPESRETSILGRIPSTRSADDLPHVTPSRNSYSPWTLDHLRRRSPERVMGSSRGLSPPRNVGEIQRRQVNRTYDDVRTVSYMGKDVLDAPGPVSTTSFVTKSRLPTTSSKPIPPGPQIPCPIPPPSNIVHKPSYTGVEQQTVEGLLHSLGLGKYAIIFKAEEVDMTALKQMGENDLKELGIPMGPRKKIFLALLPRPKRQP</sequence>
<dbReference type="InterPro" id="IPR001660">
    <property type="entry name" value="SAM"/>
</dbReference>
<dbReference type="PROSITE" id="PS50105">
    <property type="entry name" value="SAM_DOMAIN"/>
    <property type="match status" value="1"/>
</dbReference>
<dbReference type="OrthoDB" id="76949at2759"/>
<evidence type="ECO:0000313" key="4">
    <source>
        <dbReference type="EMBL" id="GMI99730.1"/>
    </source>
</evidence>
<protein>
    <recommendedName>
        <fullName evidence="3">SAM domain-containing protein</fullName>
    </recommendedName>
</protein>
<accession>A0A9W7IQU0</accession>
<dbReference type="Pfam" id="PF00536">
    <property type="entry name" value="SAM_1"/>
    <property type="match status" value="1"/>
</dbReference>
<gene>
    <name evidence="4" type="ORF">HRI_003642300</name>
</gene>
<evidence type="ECO:0000256" key="1">
    <source>
        <dbReference type="ARBA" id="ARBA00022737"/>
    </source>
</evidence>
<dbReference type="AlphaFoldDB" id="A0A9W7IQU0"/>
<feature type="region of interest" description="Disordered" evidence="2">
    <location>
        <begin position="241"/>
        <end position="261"/>
    </location>
</feature>
<feature type="compositionally biased region" description="Polar residues" evidence="2">
    <location>
        <begin position="241"/>
        <end position="254"/>
    </location>
</feature>
<dbReference type="FunFam" id="1.10.150.50:FF:000077">
    <property type="entry name" value="DDHD domain-containing 2"/>
    <property type="match status" value="1"/>
</dbReference>
<proteinExistence type="predicted"/>
<dbReference type="EMBL" id="BSYR01000035">
    <property type="protein sequence ID" value="GMI99730.1"/>
    <property type="molecule type" value="Genomic_DNA"/>
</dbReference>
<feature type="compositionally biased region" description="Polar residues" evidence="2">
    <location>
        <begin position="53"/>
        <end position="64"/>
    </location>
</feature>